<name>U7D8R2_9BACT</name>
<organism evidence="2 3">
    <name type="scientific">Chitinivibrio alkaliphilus ACht1</name>
    <dbReference type="NCBI Taxonomy" id="1313304"/>
    <lineage>
        <taxon>Bacteria</taxon>
        <taxon>Pseudomonadati</taxon>
        <taxon>Fibrobacterota</taxon>
        <taxon>Chitinivibrionia</taxon>
        <taxon>Chitinivibrionales</taxon>
        <taxon>Chitinivibrionaceae</taxon>
        <taxon>Chitinivibrio</taxon>
    </lineage>
</organism>
<feature type="transmembrane region" description="Helical" evidence="1">
    <location>
        <begin position="327"/>
        <end position="349"/>
    </location>
</feature>
<dbReference type="RefSeq" id="WP_022635680.1">
    <property type="nucleotide sequence ID" value="NZ_ASJR01000001.1"/>
</dbReference>
<keyword evidence="3" id="KW-1185">Reference proteome</keyword>
<reference evidence="2 3" key="1">
    <citation type="journal article" date="2013" name="Environ. Microbiol.">
        <title>Genome analysis of Chitinivibrio alkaliphilus gen. nov., sp. nov., a novel extremely haloalkaliphilic anaerobic chitinolytic bacterium from the candidate phylum Termite Group 3.</title>
        <authorList>
            <person name="Sorokin D.Y."/>
            <person name="Gumerov V.M."/>
            <person name="Rakitin A.L."/>
            <person name="Beletsky A.V."/>
            <person name="Damste J.S."/>
            <person name="Muyzer G."/>
            <person name="Mardanov A.V."/>
            <person name="Ravin N.V."/>
        </authorList>
    </citation>
    <scope>NUCLEOTIDE SEQUENCE [LARGE SCALE GENOMIC DNA]</scope>
    <source>
        <strain evidence="2 3">ACht1</strain>
    </source>
</reference>
<dbReference type="OrthoDB" id="9797355at2"/>
<keyword evidence="1" id="KW-0472">Membrane</keyword>
<keyword evidence="1" id="KW-1133">Transmembrane helix</keyword>
<feature type="transmembrane region" description="Helical" evidence="1">
    <location>
        <begin position="190"/>
        <end position="214"/>
    </location>
</feature>
<feature type="transmembrane region" description="Helical" evidence="1">
    <location>
        <begin position="361"/>
        <end position="382"/>
    </location>
</feature>
<proteinExistence type="predicted"/>
<evidence type="ECO:0008006" key="4">
    <source>
        <dbReference type="Google" id="ProtNLM"/>
    </source>
</evidence>
<evidence type="ECO:0000313" key="3">
    <source>
        <dbReference type="Proteomes" id="UP000017148"/>
    </source>
</evidence>
<dbReference type="STRING" id="1313304.CALK_0116"/>
<gene>
    <name evidence="2" type="ORF">CALK_0116</name>
</gene>
<feature type="transmembrane region" description="Helical" evidence="1">
    <location>
        <begin position="283"/>
        <end position="307"/>
    </location>
</feature>
<evidence type="ECO:0000313" key="2">
    <source>
        <dbReference type="EMBL" id="ERP39320.1"/>
    </source>
</evidence>
<comment type="caution">
    <text evidence="2">The sequence shown here is derived from an EMBL/GenBank/DDBJ whole genome shotgun (WGS) entry which is preliminary data.</text>
</comment>
<protein>
    <recommendedName>
        <fullName evidence="4">Cytochrome c biogenesis protein</fullName>
    </recommendedName>
</protein>
<sequence>MKISVLLLFLFMFFSPSLIGEEVPQDKMPVHFFGDATCRDCHRIKQTVLLPLVKKHDEDIHFIDHDLQRDTALQTLLRFERIHAIDEGHPIALFVADTFLLGFQDVEIKAAQLISEKIEQPETHHFLTNHQGISFSSRDDVLGDAYRGLSFWLVTLAGLADGVNPCAIATMIFLISFLATQKLSFKQMFLVGQTYVLAVYITYFFIGLGAFHALRFFDQFHLISEMIRWTAIVLCLTIAALSIRDGMVFHRTRDIGQIKLQLSNSLKQKIHRAIKKHLQGRNLFIGAALTGFFVTLFETMCTAQTYLPILRALPTHEEYRVQGYAYLAYYNFLFIVPLQLVMIATYKGMTWSSLAQRTQGNMVLLKFLIAAVMLILAIYLFLG</sequence>
<keyword evidence="1" id="KW-0812">Transmembrane</keyword>
<dbReference type="eggNOG" id="COG0785">
    <property type="taxonomic scope" value="Bacteria"/>
</dbReference>
<accession>U7D8R2</accession>
<dbReference type="Proteomes" id="UP000017148">
    <property type="component" value="Unassembled WGS sequence"/>
</dbReference>
<dbReference type="AlphaFoldDB" id="U7D8R2"/>
<dbReference type="EMBL" id="ASJR01000001">
    <property type="protein sequence ID" value="ERP39320.1"/>
    <property type="molecule type" value="Genomic_DNA"/>
</dbReference>
<evidence type="ECO:0000256" key="1">
    <source>
        <dbReference type="SAM" id="Phobius"/>
    </source>
</evidence>
<feature type="transmembrane region" description="Helical" evidence="1">
    <location>
        <begin position="151"/>
        <end position="178"/>
    </location>
</feature>
<feature type="transmembrane region" description="Helical" evidence="1">
    <location>
        <begin position="226"/>
        <end position="243"/>
    </location>
</feature>